<gene>
    <name evidence="1" type="ORF">GT037_001616</name>
</gene>
<evidence type="ECO:0000313" key="1">
    <source>
        <dbReference type="EMBL" id="KAF7679965.1"/>
    </source>
</evidence>
<reference evidence="1" key="1">
    <citation type="submission" date="2020-01" db="EMBL/GenBank/DDBJ databases">
        <authorList>
            <person name="Feng Z.H.Z."/>
        </authorList>
    </citation>
    <scope>NUCLEOTIDE SEQUENCE</scope>
    <source>
        <strain evidence="1">CBS107.38</strain>
    </source>
</reference>
<dbReference type="EMBL" id="JAAABM010000002">
    <property type="protein sequence ID" value="KAF7679965.1"/>
    <property type="molecule type" value="Genomic_DNA"/>
</dbReference>
<comment type="caution">
    <text evidence="1">The sequence shown here is derived from an EMBL/GenBank/DDBJ whole genome shotgun (WGS) entry which is preliminary data.</text>
</comment>
<organism evidence="1 2">
    <name type="scientific">Alternaria burnsii</name>
    <dbReference type="NCBI Taxonomy" id="1187904"/>
    <lineage>
        <taxon>Eukaryota</taxon>
        <taxon>Fungi</taxon>
        <taxon>Dikarya</taxon>
        <taxon>Ascomycota</taxon>
        <taxon>Pezizomycotina</taxon>
        <taxon>Dothideomycetes</taxon>
        <taxon>Pleosporomycetidae</taxon>
        <taxon>Pleosporales</taxon>
        <taxon>Pleosporineae</taxon>
        <taxon>Pleosporaceae</taxon>
        <taxon>Alternaria</taxon>
        <taxon>Alternaria sect. Alternaria</taxon>
    </lineage>
</organism>
<accession>A0A8H7EHB1</accession>
<sequence length="115" mass="12858">MERPVIDRTLRRGTSKMFAQTFYPCSQTREIRSYANHMRSGHTLNILKIVSACSITASLRKVTYGSRYSVDASTNPSAGDLNTRCQNIDSGTIIGPFDERIVVCCSGHGTYSRFR</sequence>
<reference evidence="1" key="2">
    <citation type="submission" date="2020-08" db="EMBL/GenBank/DDBJ databases">
        <title>Draft Genome Sequence of Cumin Blight Pathogen Alternaria burnsii.</title>
        <authorList>
            <person name="Feng Z."/>
        </authorList>
    </citation>
    <scope>NUCLEOTIDE SEQUENCE</scope>
    <source>
        <strain evidence="1">CBS107.38</strain>
    </source>
</reference>
<protein>
    <submittedName>
        <fullName evidence="1">Uncharacterized protein</fullName>
    </submittedName>
</protein>
<keyword evidence="2" id="KW-1185">Reference proteome</keyword>
<proteinExistence type="predicted"/>
<dbReference type="GeneID" id="62199841"/>
<dbReference type="Proteomes" id="UP000596902">
    <property type="component" value="Unassembled WGS sequence"/>
</dbReference>
<dbReference type="RefSeq" id="XP_038789955.1">
    <property type="nucleotide sequence ID" value="XM_038926663.1"/>
</dbReference>
<evidence type="ECO:0000313" key="2">
    <source>
        <dbReference type="Proteomes" id="UP000596902"/>
    </source>
</evidence>
<name>A0A8H7EHB1_9PLEO</name>
<dbReference type="AlphaFoldDB" id="A0A8H7EHB1"/>